<evidence type="ECO:0000313" key="11">
    <source>
        <dbReference type="Proteomes" id="UP000310636"/>
    </source>
</evidence>
<dbReference type="PROSITE" id="PS51257">
    <property type="entry name" value="PROKAR_LIPOPROTEIN"/>
    <property type="match status" value="1"/>
</dbReference>
<dbReference type="NCBIfam" id="TIGR02887">
    <property type="entry name" value="spore_ger_x_C"/>
    <property type="match status" value="1"/>
</dbReference>
<keyword evidence="5" id="KW-0472">Membrane</keyword>
<dbReference type="PANTHER" id="PTHR35789">
    <property type="entry name" value="SPORE GERMINATION PROTEIN B3"/>
    <property type="match status" value="1"/>
</dbReference>
<dbReference type="InterPro" id="IPR008844">
    <property type="entry name" value="Spore_GerAC-like"/>
</dbReference>
<comment type="similarity">
    <text evidence="2">Belongs to the GerABKC lipoprotein family.</text>
</comment>
<dbReference type="InterPro" id="IPR038501">
    <property type="entry name" value="Spore_GerAC_C_sf"/>
</dbReference>
<name>A0A4S4BRI3_9BACL</name>
<gene>
    <name evidence="10" type="ORF">E6C55_16145</name>
</gene>
<keyword evidence="7" id="KW-0449">Lipoprotein</keyword>
<dbReference type="AlphaFoldDB" id="A0A4S4BRI3"/>
<evidence type="ECO:0000259" key="8">
    <source>
        <dbReference type="Pfam" id="PF05504"/>
    </source>
</evidence>
<evidence type="ECO:0000256" key="2">
    <source>
        <dbReference type="ARBA" id="ARBA00007886"/>
    </source>
</evidence>
<evidence type="ECO:0000256" key="1">
    <source>
        <dbReference type="ARBA" id="ARBA00004635"/>
    </source>
</evidence>
<feature type="domain" description="Spore germination GerAC-like C-terminal" evidence="8">
    <location>
        <begin position="223"/>
        <end position="383"/>
    </location>
</feature>
<feature type="domain" description="Spore germination protein N-terminal" evidence="9">
    <location>
        <begin position="24"/>
        <end position="196"/>
    </location>
</feature>
<dbReference type="Pfam" id="PF25198">
    <property type="entry name" value="Spore_GerAC_N"/>
    <property type="match status" value="1"/>
</dbReference>
<evidence type="ECO:0000313" key="10">
    <source>
        <dbReference type="EMBL" id="THF77601.1"/>
    </source>
</evidence>
<evidence type="ECO:0000256" key="3">
    <source>
        <dbReference type="ARBA" id="ARBA00022544"/>
    </source>
</evidence>
<dbReference type="Gene3D" id="3.30.300.210">
    <property type="entry name" value="Nutrient germinant receptor protein C, domain 3"/>
    <property type="match status" value="1"/>
</dbReference>
<dbReference type="Gene3D" id="6.20.190.10">
    <property type="entry name" value="Nutrient germinant receptor protein C, domain 1"/>
    <property type="match status" value="1"/>
</dbReference>
<evidence type="ECO:0000256" key="6">
    <source>
        <dbReference type="ARBA" id="ARBA00023139"/>
    </source>
</evidence>
<evidence type="ECO:0000259" key="9">
    <source>
        <dbReference type="Pfam" id="PF25198"/>
    </source>
</evidence>
<comment type="caution">
    <text evidence="10">The sequence shown here is derived from an EMBL/GenBank/DDBJ whole genome shotgun (WGS) entry which is preliminary data.</text>
</comment>
<dbReference type="Pfam" id="PF05504">
    <property type="entry name" value="Spore_GerAC"/>
    <property type="match status" value="1"/>
</dbReference>
<evidence type="ECO:0000256" key="7">
    <source>
        <dbReference type="ARBA" id="ARBA00023288"/>
    </source>
</evidence>
<sequence>MVRWGKLLLAAGVLLLGSSCVGVRQINELAIVTAVGLDVGKKPNTVRLSAQIIRPADARGQTGAPSGGTGEPIYSVETEGASIFDAIRNLGRFSSRRVYWAHNFLIVMHEDYARQGIQDMVDFFTRNHELRMNTWVAVTPDSPAELISTITGLEVVPGEAVDSLFRSNHVAGLAPGSNMRNLEESFLSVSTEPILAKLMLRPRGISNKKPEEQGSLEQVELGGAAVFKEGKMLGWLTPMESRALLMFREKLASGIETLPCPGDQDRRLTMEFKDARMDVDPGYSKGDIHYRIRVKMDASIVESGCAKSIASIREEAEALLAAQVKKRIERVVERAQREYRSDFLKLGEVFRNSYPVEWRGMSGHWSEVFSEAETKVEVSVRVNSAVLKAEGTGVR</sequence>
<dbReference type="Proteomes" id="UP000310636">
    <property type="component" value="Unassembled WGS sequence"/>
</dbReference>
<dbReference type="InterPro" id="IPR057336">
    <property type="entry name" value="GerAC_N"/>
</dbReference>
<keyword evidence="6" id="KW-0564">Palmitate</keyword>
<dbReference type="PANTHER" id="PTHR35789:SF1">
    <property type="entry name" value="SPORE GERMINATION PROTEIN B3"/>
    <property type="match status" value="1"/>
</dbReference>
<evidence type="ECO:0000256" key="4">
    <source>
        <dbReference type="ARBA" id="ARBA00022729"/>
    </source>
</evidence>
<reference evidence="10 11" key="1">
    <citation type="submission" date="2019-04" db="EMBL/GenBank/DDBJ databases">
        <title>Cohnella sp. nov. isolated from preserved vegetables.</title>
        <authorList>
            <person name="Lin S.-Y."/>
            <person name="Hung M.-H."/>
            <person name="Young C.-C."/>
        </authorList>
    </citation>
    <scope>NUCLEOTIDE SEQUENCE [LARGE SCALE GENOMIC DNA]</scope>
    <source>
        <strain evidence="10 11">CC-MHH1044</strain>
    </source>
</reference>
<dbReference type="GO" id="GO:0009847">
    <property type="term" value="P:spore germination"/>
    <property type="evidence" value="ECO:0007669"/>
    <property type="project" value="InterPro"/>
</dbReference>
<dbReference type="InterPro" id="IPR046953">
    <property type="entry name" value="Spore_GerAC-like_C"/>
</dbReference>
<comment type="subcellular location">
    <subcellularLocation>
        <location evidence="1">Membrane</location>
        <topology evidence="1">Lipid-anchor</topology>
    </subcellularLocation>
</comment>
<evidence type="ECO:0000256" key="5">
    <source>
        <dbReference type="ARBA" id="ARBA00023136"/>
    </source>
</evidence>
<organism evidence="10 11">
    <name type="scientific">Cohnella fermenti</name>
    <dbReference type="NCBI Taxonomy" id="2565925"/>
    <lineage>
        <taxon>Bacteria</taxon>
        <taxon>Bacillati</taxon>
        <taxon>Bacillota</taxon>
        <taxon>Bacilli</taxon>
        <taxon>Bacillales</taxon>
        <taxon>Paenibacillaceae</taxon>
        <taxon>Cohnella</taxon>
    </lineage>
</organism>
<proteinExistence type="inferred from homology"/>
<keyword evidence="4" id="KW-0732">Signal</keyword>
<dbReference type="GO" id="GO:0016020">
    <property type="term" value="C:membrane"/>
    <property type="evidence" value="ECO:0007669"/>
    <property type="project" value="UniProtKB-SubCell"/>
</dbReference>
<dbReference type="OrthoDB" id="9816067at2"/>
<keyword evidence="11" id="KW-1185">Reference proteome</keyword>
<keyword evidence="3" id="KW-0309">Germination</keyword>
<protein>
    <submittedName>
        <fullName evidence="10">Ger(X)C family spore germination protein</fullName>
    </submittedName>
</protein>
<accession>A0A4S4BRI3</accession>
<dbReference type="EMBL" id="SSOB01000019">
    <property type="protein sequence ID" value="THF77601.1"/>
    <property type="molecule type" value="Genomic_DNA"/>
</dbReference>